<dbReference type="KEGG" id="tet:TTHERM_00202850"/>
<feature type="transmembrane region" description="Helical" evidence="1">
    <location>
        <begin position="2075"/>
        <end position="2094"/>
    </location>
</feature>
<feature type="transmembrane region" description="Helical" evidence="1">
    <location>
        <begin position="2286"/>
        <end position="2304"/>
    </location>
</feature>
<feature type="transmembrane region" description="Helical" evidence="1">
    <location>
        <begin position="2156"/>
        <end position="2174"/>
    </location>
</feature>
<feature type="transmembrane region" description="Helical" evidence="1">
    <location>
        <begin position="2010"/>
        <end position="2029"/>
    </location>
</feature>
<sequence>MDLASIIQKEKSENCGEDEIKCMNQCPNVVSMILSATFNSDSRTSNFDDENNNLFILISNKRFNHGYDRYEIKIYEKTLFNLLFVKNIDKIYSFIGYHQLDQVFYFYTQEDVSQDLVQNRYIDLYEAKQNQDNIMCQEKFLKDLDNDKSECKQQQQFRVTKFYQYSYKNDEMKMINFIPEQYDVNQKQYVCEANIKANKLYCYLQADYQYYVFGYQNVENRINQPQPYVTYYMYTYKFNKNEEQIFNKDCPVLKIFFQFEYDIYFCKHLQKQSLLIISLSTNQILQEIQPDSDYKMVIDSNIGFIQLTKANSLKLFDINLNYFVNFNLHDKLIFYDRKIIVFTRKCLDEIDSLCAYLLNANKFNQDIDKNKKYLFSIKSQNYNPDVDLQQQIEFVAAEIDERDNFMIVFVFSLNESMQNIYKIKVVDLYMGQVQTLNIIYECPQSTIILLKWVEYKKNIYLQNECQSIVINILNNSFYILLSKLHSSSQPNISYNQNTKQIYVYSKMDSLRSKFQIIDVITRQSKIIIQTNNYSIEAMYISNQQHQDLIIFSGQHWEHQFLSSNQSAKYISSGYKQVFNVYKNTSYSYSSSKKFDKTIVVHLVSNSSLNYFDLEQNQENQTAQFLSIFYFLVQKRHINFIVEQDNVQDPQVDQIGKHFLKQNPIIQKYDNLEDKQTDDFSFIDEIEEFENLMEPRVPNQFIIFSDEPTGKKYSDDDKDDKNQFIEFEDISGGGQGKGKTPIKPDIKSFKDINRFFKSYYVEVTQELQECINQIHKDQIYFYDELYRVIVFYFSHLCVIDVTAQTLTLKKQLSNERKIFYHNLTNSVYIVNLNVKSSILYEKISLPDQVFQHKDEQYKQYQAINAYIEQNFLVITLVYLNDKYIFIQNLSDPSQISFKIENYFLNPCSISAGSYRHEYLKNRVILSNIFSTEIINLNQNLTTKSYKLVQIYTRSIDIFQISNKNLDILPLLCYKYEQNDYFHDLIDFNLVQVQSNKLHILFIFTYKVELQEFFYDVYQSTFVQIYSRILFTNEITDILEASFNFHTFQFIILARSEQNLYIYEIPVEKNYSKKDHIESKTQKYYNSYGNINNDKQVTCKIDSIYLDSGVESSVEQFKKFYRMIQFVQSIVYPPQFTLLIKLLIYKNRVPLKDIALPSFGPQQKASIIIKQENIFLPTSNFYTDEEVYFEFDSLFFENLMPLQKLKIEKIEIINSQSPSHITINKIRTIQLTDIFLCQKQKKISDFSIKFQDIDELIITDLKIFDCDIQLVNYLFSFENIGLIKIQNVQIQNNKISSLIGFKDLSIFNVYNVTKIQIQNFNFTSNQIFNNVKESVGQLQNRSTKFQQAFTKFQNRLFNIRQIQDLQISSLNFVNNKRASLIGLSSYTHQDFSNNSYIRIKEKIFKFTFSDCKILFNTLPQYYFFFIKNGEVTINNIRIEGNIIEYINGDIDSYSSTQHLSNEENIEKMKKGQDIFCFLANKQLYQGGLEIINNELFQNMYLMVVYQVLLHSIVLSNIEGNNYLISILLIQNSNTFISDATIINNVGSNRAVVSIEKQTKVEFINSIFQNNKCSLCQGSVLFISDSIFIGLNSIYKNNTSDHGGSISIQNCNQRILFSSIDFIDNNANYGGALSIVQSENIQLNNITFQGNSALIGGAIYYQGFYPRGFFEMDSQLMFINNKATSLGQNIGSFPQSLRLVKVYENIINGRFLEEQRNLNFSTKIDAQQQILINTKNATFGNNKSIYDRMNRDYDKIIFVQNVTSGATLTFQFEIYDEEGNRFYGYKSNIRREIQPVVQTVSTNIVLISSNIRLEDGILFLELEVVGNNQVPLNIEDDYIIVQYQNIFISEKKHESYIELFKQYIYLNFRPCGLGEVYVVYQSQINRKLPLTSVYKCEVCKLGKYSLVAQPTTQTQCQTSTSNAVKQSYGFIIELNQGYWRSSMMSDNFLKCDLKENCNGGESTETSQICHMGHIGPLCEACDIQGIVWKYKFAHSGNHSCTPCNSVTKNTIKILFFILTTFILIVLVLKSTLKYCINKIFLKCLAKTGMLIMGCSANKKVTSVYVKILMSYVQVLESVRYFGINFIEIFLKGINYVASPLEQVSFSGECFMADIGIDMPLVYFKILFALVTPFVFLFIVLVFYYCLYKLKYIEENIKNYYSLTSIFYIILLFQNKIVNMLVEVFNRREIDGEVYMKVNLQYRFYDDQHEKYFKYMIFPSLVFWTLGVILSILIILLKNRKNLQKFQSLFMFGFLYGEYKEDCFYWELLRIFTRIGISISCNFYHQIPKVSCMLMFLVLVIYLIILYFKKPFIQRQLNNLELLSTLICMMTVSLTVLIYSQEQYSQQQQKEKTSTLQFICQAIIVIVNVFFLVYLSFKILLSFIIRWEVRIYKIFGRCLGKKKTNDMLVLKRWSRLRHKVVNNFIQNRQQSKKYYKQNLIYSFDYQNDLQRFVHFCSYDLNHLHNFYHANIPSLTSINLAQKEDSKQQNNNELKLYQSEQIIKRNSISEHLDQLIWSDFLVNHSQKNHPPLFLKKYNSSFQSLDDTNEIAQYYHDLDPNQSQLIFNFTQSSRSYIPPSYNVINFQQNQNSKENIRSEDSTIIEDNNNKNNLNEEPSIILSKTVFIELQKEDKQQKS</sequence>
<dbReference type="EMBL" id="GG662857">
    <property type="protein sequence ID" value="EAR86825.2"/>
    <property type="molecule type" value="Genomic_DNA"/>
</dbReference>
<evidence type="ECO:0000313" key="2">
    <source>
        <dbReference type="EMBL" id="EAR86825.2"/>
    </source>
</evidence>
<feature type="transmembrane region" description="Helical" evidence="1">
    <location>
        <begin position="2122"/>
        <end position="2144"/>
    </location>
</feature>
<keyword evidence="3" id="KW-1185">Reference proteome</keyword>
<dbReference type="Proteomes" id="UP000009168">
    <property type="component" value="Unassembled WGS sequence"/>
</dbReference>
<feature type="transmembrane region" description="Helical" evidence="1">
    <location>
        <begin position="2211"/>
        <end position="2233"/>
    </location>
</feature>
<dbReference type="RefSeq" id="XP_001007070.2">
    <property type="nucleotide sequence ID" value="XM_001007070.2"/>
</dbReference>
<protein>
    <submittedName>
        <fullName evidence="2">Transmembrane protein, putative</fullName>
    </submittedName>
</protein>
<feature type="transmembrane region" description="Helical" evidence="1">
    <location>
        <begin position="2355"/>
        <end position="2381"/>
    </location>
</feature>
<evidence type="ECO:0000256" key="1">
    <source>
        <dbReference type="SAM" id="Phobius"/>
    </source>
</evidence>
<dbReference type="PANTHER" id="PTHR11319:SF35">
    <property type="entry name" value="OUTER MEMBRANE PROTEIN PMPC-RELATED"/>
    <property type="match status" value="1"/>
</dbReference>
<organism evidence="2 3">
    <name type="scientific">Tetrahymena thermophila (strain SB210)</name>
    <dbReference type="NCBI Taxonomy" id="312017"/>
    <lineage>
        <taxon>Eukaryota</taxon>
        <taxon>Sar</taxon>
        <taxon>Alveolata</taxon>
        <taxon>Ciliophora</taxon>
        <taxon>Intramacronucleata</taxon>
        <taxon>Oligohymenophorea</taxon>
        <taxon>Hymenostomatida</taxon>
        <taxon>Tetrahymenina</taxon>
        <taxon>Tetrahymenidae</taxon>
        <taxon>Tetrahymena</taxon>
    </lineage>
</organism>
<dbReference type="InterPro" id="IPR011050">
    <property type="entry name" value="Pectin_lyase_fold/virulence"/>
</dbReference>
<keyword evidence="1" id="KW-0472">Membrane</keyword>
<feature type="transmembrane region" description="Helical" evidence="1">
    <location>
        <begin position="2316"/>
        <end position="2335"/>
    </location>
</feature>
<dbReference type="InParanoid" id="Q22NG0"/>
<keyword evidence="1 2" id="KW-0812">Transmembrane</keyword>
<dbReference type="SUPFAM" id="SSF51126">
    <property type="entry name" value="Pectin lyase-like"/>
    <property type="match status" value="1"/>
</dbReference>
<dbReference type="PANTHER" id="PTHR11319">
    <property type="entry name" value="G PROTEIN-COUPLED RECEPTOR-RELATED"/>
    <property type="match status" value="1"/>
</dbReference>
<proteinExistence type="predicted"/>
<name>Q22NG0_TETTS</name>
<gene>
    <name evidence="2" type="ORF">TTHERM_00202850</name>
</gene>
<evidence type="ECO:0000313" key="3">
    <source>
        <dbReference type="Proteomes" id="UP000009168"/>
    </source>
</evidence>
<dbReference type="GeneID" id="7823568"/>
<reference evidence="3" key="1">
    <citation type="journal article" date="2006" name="PLoS Biol.">
        <title>Macronuclear genome sequence of the ciliate Tetrahymena thermophila, a model eukaryote.</title>
        <authorList>
            <person name="Eisen J.A."/>
            <person name="Coyne R.S."/>
            <person name="Wu M."/>
            <person name="Wu D."/>
            <person name="Thiagarajan M."/>
            <person name="Wortman J.R."/>
            <person name="Badger J.H."/>
            <person name="Ren Q."/>
            <person name="Amedeo P."/>
            <person name="Jones K.M."/>
            <person name="Tallon L.J."/>
            <person name="Delcher A.L."/>
            <person name="Salzberg S.L."/>
            <person name="Silva J.C."/>
            <person name="Haas B.J."/>
            <person name="Majoros W.H."/>
            <person name="Farzad M."/>
            <person name="Carlton J.M."/>
            <person name="Smith R.K. Jr."/>
            <person name="Garg J."/>
            <person name="Pearlman R.E."/>
            <person name="Karrer K.M."/>
            <person name="Sun L."/>
            <person name="Manning G."/>
            <person name="Elde N.C."/>
            <person name="Turkewitz A.P."/>
            <person name="Asai D.J."/>
            <person name="Wilkes D.E."/>
            <person name="Wang Y."/>
            <person name="Cai H."/>
            <person name="Collins K."/>
            <person name="Stewart B.A."/>
            <person name="Lee S.R."/>
            <person name="Wilamowska K."/>
            <person name="Weinberg Z."/>
            <person name="Ruzzo W.L."/>
            <person name="Wloga D."/>
            <person name="Gaertig J."/>
            <person name="Frankel J."/>
            <person name="Tsao C.-C."/>
            <person name="Gorovsky M.A."/>
            <person name="Keeling P.J."/>
            <person name="Waller R.F."/>
            <person name="Patron N.J."/>
            <person name="Cherry J.M."/>
            <person name="Stover N.A."/>
            <person name="Krieger C.J."/>
            <person name="del Toro C."/>
            <person name="Ryder H.F."/>
            <person name="Williamson S.C."/>
            <person name="Barbeau R.A."/>
            <person name="Hamilton E.P."/>
            <person name="Orias E."/>
        </authorList>
    </citation>
    <scope>NUCLEOTIDE SEQUENCE [LARGE SCALE GENOMIC DNA]</scope>
    <source>
        <strain evidence="3">SB210</strain>
    </source>
</reference>
<keyword evidence="1" id="KW-1133">Transmembrane helix</keyword>
<dbReference type="HOGENOM" id="CLU_227293_0_0_1"/>
<accession>Q22NG0</accession>